<dbReference type="Proteomes" id="UP001597295">
    <property type="component" value="Unassembled WGS sequence"/>
</dbReference>
<dbReference type="PANTHER" id="PTHR30474:SF1">
    <property type="entry name" value="PEPTIDOGLYCAN GLYCOSYLTRANSFERASE MRDB"/>
    <property type="match status" value="1"/>
</dbReference>
<feature type="transmembrane region" description="Helical" evidence="6">
    <location>
        <begin position="168"/>
        <end position="185"/>
    </location>
</feature>
<dbReference type="PANTHER" id="PTHR30474">
    <property type="entry name" value="CELL CYCLE PROTEIN"/>
    <property type="match status" value="1"/>
</dbReference>
<evidence type="ECO:0000313" key="7">
    <source>
        <dbReference type="EMBL" id="MFD2264396.1"/>
    </source>
</evidence>
<comment type="caution">
    <text evidence="7">The sequence shown here is derived from an EMBL/GenBank/DDBJ whole genome shotgun (WGS) entry which is preliminary data.</text>
</comment>
<evidence type="ECO:0000256" key="2">
    <source>
        <dbReference type="ARBA" id="ARBA00022692"/>
    </source>
</evidence>
<dbReference type="InterPro" id="IPR011923">
    <property type="entry name" value="RodA/MrdB"/>
</dbReference>
<evidence type="ECO:0000256" key="6">
    <source>
        <dbReference type="HAMAP-Rule" id="MF_02079"/>
    </source>
</evidence>
<keyword evidence="6" id="KW-0808">Transferase</keyword>
<keyword evidence="6" id="KW-0328">Glycosyltransferase</keyword>
<dbReference type="RefSeq" id="WP_379877478.1">
    <property type="nucleotide sequence ID" value="NZ_JBHUIP010000013.1"/>
</dbReference>
<dbReference type="EMBL" id="JBHUIP010000013">
    <property type="protein sequence ID" value="MFD2264396.1"/>
    <property type="molecule type" value="Genomic_DNA"/>
</dbReference>
<dbReference type="EC" id="2.4.99.28" evidence="6"/>
<feature type="transmembrane region" description="Helical" evidence="6">
    <location>
        <begin position="312"/>
        <end position="336"/>
    </location>
</feature>
<dbReference type="Pfam" id="PF01098">
    <property type="entry name" value="FTSW_RODA_SPOVE"/>
    <property type="match status" value="1"/>
</dbReference>
<feature type="transmembrane region" description="Helical" evidence="6">
    <location>
        <begin position="144"/>
        <end position="162"/>
    </location>
</feature>
<comment type="similarity">
    <text evidence="6">Belongs to the SEDS family. MrdB/RodA subfamily.</text>
</comment>
<gene>
    <name evidence="6 7" type="primary">rodA</name>
    <name evidence="6" type="synonym">mrdB</name>
    <name evidence="7" type="ORF">ACFSM5_15945</name>
</gene>
<comment type="function">
    <text evidence="6">Peptidoglycan polymerase that is essential for cell wall elongation.</text>
</comment>
<comment type="catalytic activity">
    <reaction evidence="6">
        <text>[GlcNAc-(1-&gt;4)-Mur2Ac(oyl-L-Ala-gamma-D-Glu-L-Lys-D-Ala-D-Ala)](n)-di-trans,octa-cis-undecaprenyl diphosphate + beta-D-GlcNAc-(1-&gt;4)-Mur2Ac(oyl-L-Ala-gamma-D-Glu-L-Lys-D-Ala-D-Ala)-di-trans,octa-cis-undecaprenyl diphosphate = [GlcNAc-(1-&gt;4)-Mur2Ac(oyl-L-Ala-gamma-D-Glu-L-Lys-D-Ala-D-Ala)](n+1)-di-trans,octa-cis-undecaprenyl diphosphate + di-trans,octa-cis-undecaprenyl diphosphate + H(+)</text>
        <dbReference type="Rhea" id="RHEA:23708"/>
        <dbReference type="Rhea" id="RHEA-COMP:9602"/>
        <dbReference type="Rhea" id="RHEA-COMP:9603"/>
        <dbReference type="ChEBI" id="CHEBI:15378"/>
        <dbReference type="ChEBI" id="CHEBI:58405"/>
        <dbReference type="ChEBI" id="CHEBI:60033"/>
        <dbReference type="ChEBI" id="CHEBI:78435"/>
        <dbReference type="EC" id="2.4.99.28"/>
    </reaction>
</comment>
<evidence type="ECO:0000313" key="8">
    <source>
        <dbReference type="Proteomes" id="UP001597295"/>
    </source>
</evidence>
<reference evidence="8" key="1">
    <citation type="journal article" date="2019" name="Int. J. Syst. Evol. Microbiol.">
        <title>The Global Catalogue of Microorganisms (GCM) 10K type strain sequencing project: providing services to taxonomists for standard genome sequencing and annotation.</title>
        <authorList>
            <consortium name="The Broad Institute Genomics Platform"/>
            <consortium name="The Broad Institute Genome Sequencing Center for Infectious Disease"/>
            <person name="Wu L."/>
            <person name="Ma J."/>
        </authorList>
    </citation>
    <scope>NUCLEOTIDE SEQUENCE [LARGE SCALE GENOMIC DNA]</scope>
    <source>
        <strain evidence="8">CGMCC 1.19062</strain>
    </source>
</reference>
<keyword evidence="5 6" id="KW-0472">Membrane</keyword>
<name>A0ABW5DY81_9PROT</name>
<keyword evidence="6" id="KW-0573">Peptidoglycan synthesis</keyword>
<keyword evidence="2 6" id="KW-0812">Transmembrane</keyword>
<keyword evidence="8" id="KW-1185">Reference proteome</keyword>
<accession>A0ABW5DY81</accession>
<comment type="subcellular location">
    <subcellularLocation>
        <location evidence="6">Cell inner membrane</location>
        <topology evidence="6">Multi-pass membrane protein</topology>
    </subcellularLocation>
    <subcellularLocation>
        <location evidence="1">Membrane</location>
        <topology evidence="1">Multi-pass membrane protein</topology>
    </subcellularLocation>
</comment>
<keyword evidence="3 6" id="KW-0133">Cell shape</keyword>
<dbReference type="HAMAP" id="MF_02079">
    <property type="entry name" value="PGT_RodA"/>
    <property type="match status" value="1"/>
</dbReference>
<evidence type="ECO:0000256" key="3">
    <source>
        <dbReference type="ARBA" id="ARBA00022960"/>
    </source>
</evidence>
<protein>
    <recommendedName>
        <fullName evidence="6">Peptidoglycan glycosyltransferase MrdB</fullName>
        <shortName evidence="6">PGT</shortName>
        <ecNumber evidence="6">2.4.99.28</ecNumber>
    </recommendedName>
    <alternativeName>
        <fullName evidence="6">Cell elongation protein RodA</fullName>
    </alternativeName>
    <alternativeName>
        <fullName evidence="6">Cell wall polymerase</fullName>
    </alternativeName>
    <alternativeName>
        <fullName evidence="6">Peptidoglycan polymerase</fullName>
        <shortName evidence="6">PG polymerase</shortName>
    </alternativeName>
</protein>
<evidence type="ECO:0000256" key="5">
    <source>
        <dbReference type="ARBA" id="ARBA00023136"/>
    </source>
</evidence>
<feature type="transmembrane region" description="Helical" evidence="6">
    <location>
        <begin position="279"/>
        <end position="300"/>
    </location>
</feature>
<keyword evidence="6" id="KW-0961">Cell wall biogenesis/degradation</keyword>
<feature type="transmembrane region" description="Helical" evidence="6">
    <location>
        <begin position="190"/>
        <end position="210"/>
    </location>
</feature>
<evidence type="ECO:0000256" key="1">
    <source>
        <dbReference type="ARBA" id="ARBA00004141"/>
    </source>
</evidence>
<keyword evidence="6" id="KW-1003">Cell membrane</keyword>
<keyword evidence="6" id="KW-0997">Cell inner membrane</keyword>
<feature type="transmembrane region" description="Helical" evidence="6">
    <location>
        <begin position="55"/>
        <end position="73"/>
    </location>
</feature>
<evidence type="ECO:0000256" key="4">
    <source>
        <dbReference type="ARBA" id="ARBA00022989"/>
    </source>
</evidence>
<keyword evidence="4 6" id="KW-1133">Transmembrane helix</keyword>
<sequence>MSGWDIGRKELSLGQKLWQVNWLLVLMICALSCAGFAMLYSAAGGKMDPWASAQLKRFAVGLVIMIVVAVVDIRFWMRWCYALYAATLVMLVAVELQGKVGMGAQRWLDLGFFQLQPSELMKIVLVLCLARWFHGITIENMGRFITTLTVPALLVALPVALVVKQPDLGSALMLIAGSAGVLWAAGGRWWLFGLGMAGAAAAAPIGWTFLRDYQKERVLTFLDPGRDPLGAGYHITQSKIALGSGGVTGKGFMLGTQSHLNFLPEKQTDFIFTMLAEEFGMIGAVALLSIYVLIIIYGYAIAFRSSSLFGKLVGVGVVTHLFLSLFINTAMVMGMIPAKGVPLPMVSYGGSSMMVTMLGFGLLMNVWIHRDTRLGRRGFEDG</sequence>
<comment type="pathway">
    <text evidence="6">Cell wall biogenesis; peptidoglycan biosynthesis.</text>
</comment>
<dbReference type="NCBIfam" id="TIGR02210">
    <property type="entry name" value="rodA_shape"/>
    <property type="match status" value="1"/>
</dbReference>
<feature type="transmembrane region" description="Helical" evidence="6">
    <location>
        <begin position="20"/>
        <end position="43"/>
    </location>
</feature>
<organism evidence="7 8">
    <name type="scientific">Lacibacterium aquatile</name>
    <dbReference type="NCBI Taxonomy" id="1168082"/>
    <lineage>
        <taxon>Bacteria</taxon>
        <taxon>Pseudomonadati</taxon>
        <taxon>Pseudomonadota</taxon>
        <taxon>Alphaproteobacteria</taxon>
        <taxon>Rhodospirillales</taxon>
        <taxon>Rhodospirillaceae</taxon>
    </lineage>
</organism>
<dbReference type="InterPro" id="IPR001182">
    <property type="entry name" value="FtsW/RodA"/>
</dbReference>
<feature type="transmembrane region" description="Helical" evidence="6">
    <location>
        <begin position="348"/>
        <end position="368"/>
    </location>
</feature>
<proteinExistence type="inferred from homology"/>